<protein>
    <recommendedName>
        <fullName evidence="14">Peptidase M14 domain-containing protein</fullName>
    </recommendedName>
</protein>
<dbReference type="PRINTS" id="PR00765">
    <property type="entry name" value="CRBOXYPTASEA"/>
</dbReference>
<evidence type="ECO:0000256" key="3">
    <source>
        <dbReference type="ARBA" id="ARBA00005988"/>
    </source>
</evidence>
<dbReference type="FunFam" id="3.40.630.10:FF:000040">
    <property type="entry name" value="zinc carboxypeptidase"/>
    <property type="match status" value="1"/>
</dbReference>
<comment type="similarity">
    <text evidence="3 13">Belongs to the peptidase M14 family.</text>
</comment>
<feature type="domain" description="Peptidase M14" evidence="14">
    <location>
        <begin position="75"/>
        <end position="370"/>
    </location>
</feature>
<evidence type="ECO:0000256" key="10">
    <source>
        <dbReference type="ARBA" id="ARBA00023049"/>
    </source>
</evidence>
<dbReference type="Pfam" id="PF00246">
    <property type="entry name" value="Peptidase_M14"/>
    <property type="match status" value="1"/>
</dbReference>
<dbReference type="InterPro" id="IPR003146">
    <property type="entry name" value="M14A_act_pep"/>
</dbReference>
<dbReference type="EnsemblMetazoa" id="CapteT21335">
    <property type="protein sequence ID" value="CapteP21335"/>
    <property type="gene ID" value="CapteG21335"/>
</dbReference>
<keyword evidence="6" id="KW-0645">Protease</keyword>
<evidence type="ECO:0000313" key="15">
    <source>
        <dbReference type="EMBL" id="ELU14422.1"/>
    </source>
</evidence>
<dbReference type="PROSITE" id="PS52035">
    <property type="entry name" value="PEPTIDASE_M14"/>
    <property type="match status" value="1"/>
</dbReference>
<evidence type="ECO:0000256" key="9">
    <source>
        <dbReference type="ARBA" id="ARBA00022833"/>
    </source>
</evidence>
<evidence type="ECO:0000259" key="14">
    <source>
        <dbReference type="PROSITE" id="PS52035"/>
    </source>
</evidence>
<evidence type="ECO:0000256" key="2">
    <source>
        <dbReference type="ARBA" id="ARBA00004613"/>
    </source>
</evidence>
<keyword evidence="4" id="KW-0964">Secreted</keyword>
<name>R7V7G8_CAPTE</name>
<dbReference type="OMA" id="ETQHIMN"/>
<evidence type="ECO:0000256" key="8">
    <source>
        <dbReference type="ARBA" id="ARBA00022801"/>
    </source>
</evidence>
<dbReference type="InterPro" id="IPR000834">
    <property type="entry name" value="Peptidase_M14"/>
</dbReference>
<evidence type="ECO:0000313" key="17">
    <source>
        <dbReference type="Proteomes" id="UP000014760"/>
    </source>
</evidence>
<dbReference type="Gene3D" id="3.40.630.10">
    <property type="entry name" value="Zn peptidases"/>
    <property type="match status" value="1"/>
</dbReference>
<dbReference type="SUPFAM" id="SSF54897">
    <property type="entry name" value="Protease propeptides/inhibitors"/>
    <property type="match status" value="1"/>
</dbReference>
<dbReference type="OrthoDB" id="3626597at2759"/>
<gene>
    <name evidence="15" type="ORF">CAPTEDRAFT_21335</name>
</gene>
<keyword evidence="7" id="KW-0479">Metal-binding</keyword>
<dbReference type="HOGENOM" id="CLU_019326_2_1_1"/>
<dbReference type="SUPFAM" id="SSF53187">
    <property type="entry name" value="Zn-dependent exopeptidases"/>
    <property type="match status" value="1"/>
</dbReference>
<dbReference type="EMBL" id="AMQN01018551">
    <property type="status" value="NOT_ANNOTATED_CDS"/>
    <property type="molecule type" value="Genomic_DNA"/>
</dbReference>
<keyword evidence="5" id="KW-0121">Carboxypeptidase</keyword>
<evidence type="ECO:0000256" key="4">
    <source>
        <dbReference type="ARBA" id="ARBA00022525"/>
    </source>
</evidence>
<evidence type="ECO:0000256" key="1">
    <source>
        <dbReference type="ARBA" id="ARBA00001947"/>
    </source>
</evidence>
<accession>R7V7G8</accession>
<organism evidence="15">
    <name type="scientific">Capitella teleta</name>
    <name type="common">Polychaete worm</name>
    <dbReference type="NCBI Taxonomy" id="283909"/>
    <lineage>
        <taxon>Eukaryota</taxon>
        <taxon>Metazoa</taxon>
        <taxon>Spiralia</taxon>
        <taxon>Lophotrochozoa</taxon>
        <taxon>Annelida</taxon>
        <taxon>Polychaeta</taxon>
        <taxon>Sedentaria</taxon>
        <taxon>Scolecida</taxon>
        <taxon>Capitellidae</taxon>
        <taxon>Capitella</taxon>
    </lineage>
</organism>
<keyword evidence="10" id="KW-0482">Metalloprotease</keyword>
<dbReference type="CDD" id="cd03860">
    <property type="entry name" value="M14_CP_A-B_like"/>
    <property type="match status" value="1"/>
</dbReference>
<feature type="active site" description="Proton donor/acceptor" evidence="13">
    <location>
        <position position="334"/>
    </location>
</feature>
<sequence>MLMNDHLVAGMEANLLVSPEQASYVMSILDQFEIPFDIVSSDFQSWIDEVDSLNEINKQKWIADFESGNKRKPDFYMTNSEINAWMNDLANDYSYATVSTTGTSIEGQDFFQLDVDATIVSNPKHVYINGGIHAREWISPATMQWIIHEVITGTSDDAVRMRENYIWHIPPVINPDGYDYTWTNRMWRKNRRINSGSSCIGVDLNRNWGWGWDGPGSSTDPCSDTYRGASADSEPEVRAVEDQLMAIGGENIVLYMDVHSYSQFWLVPWGGTTEKPDDYAELKAGGDAAAAAIRSVNNLSFLVGTPPDILYVASGGSFDWAKGHAGVKYTYAPELRPASAGAGGFVIPPENIDPSGNEIFAGVVANIDFAASNP</sequence>
<dbReference type="GO" id="GO:0005615">
    <property type="term" value="C:extracellular space"/>
    <property type="evidence" value="ECO:0007669"/>
    <property type="project" value="TreeGrafter"/>
</dbReference>
<proteinExistence type="inferred from homology"/>
<reference evidence="17" key="1">
    <citation type="submission" date="2012-12" db="EMBL/GenBank/DDBJ databases">
        <authorList>
            <person name="Hellsten U."/>
            <person name="Grimwood J."/>
            <person name="Chapman J.A."/>
            <person name="Shapiro H."/>
            <person name="Aerts A."/>
            <person name="Otillar R.P."/>
            <person name="Terry A.Y."/>
            <person name="Boore J.L."/>
            <person name="Simakov O."/>
            <person name="Marletaz F."/>
            <person name="Cho S.-J."/>
            <person name="Edsinger-Gonzales E."/>
            <person name="Havlak P."/>
            <person name="Kuo D.-H."/>
            <person name="Larsson T."/>
            <person name="Lv J."/>
            <person name="Arendt D."/>
            <person name="Savage R."/>
            <person name="Osoegawa K."/>
            <person name="de Jong P."/>
            <person name="Lindberg D.R."/>
            <person name="Seaver E.C."/>
            <person name="Weisblat D.A."/>
            <person name="Putnam N.H."/>
            <person name="Grigoriev I.V."/>
            <person name="Rokhsar D.S."/>
        </authorList>
    </citation>
    <scope>NUCLEOTIDE SEQUENCE</scope>
    <source>
        <strain evidence="17">I ESC-2004</strain>
    </source>
</reference>
<evidence type="ECO:0000256" key="5">
    <source>
        <dbReference type="ARBA" id="ARBA00022645"/>
    </source>
</evidence>
<dbReference type="PANTHER" id="PTHR11705">
    <property type="entry name" value="PROTEASE FAMILY M14 CARBOXYPEPTIDASE A,B"/>
    <property type="match status" value="1"/>
</dbReference>
<evidence type="ECO:0000256" key="7">
    <source>
        <dbReference type="ARBA" id="ARBA00022723"/>
    </source>
</evidence>
<keyword evidence="9" id="KW-0862">Zinc</keyword>
<dbReference type="EMBL" id="KB294513">
    <property type="protein sequence ID" value="ELU14422.1"/>
    <property type="molecule type" value="Genomic_DNA"/>
</dbReference>
<dbReference type="SMART" id="SM00631">
    <property type="entry name" value="Zn_pept"/>
    <property type="match status" value="1"/>
</dbReference>
<keyword evidence="8" id="KW-0378">Hydrolase</keyword>
<dbReference type="Proteomes" id="UP000014760">
    <property type="component" value="Unassembled WGS sequence"/>
</dbReference>
<evidence type="ECO:0000256" key="12">
    <source>
        <dbReference type="ARBA" id="ARBA00057299"/>
    </source>
</evidence>
<evidence type="ECO:0000256" key="11">
    <source>
        <dbReference type="ARBA" id="ARBA00023157"/>
    </source>
</evidence>
<comment type="cofactor">
    <cofactor evidence="1">
        <name>Zn(2+)</name>
        <dbReference type="ChEBI" id="CHEBI:29105"/>
    </cofactor>
</comment>
<evidence type="ECO:0000256" key="6">
    <source>
        <dbReference type="ARBA" id="ARBA00022670"/>
    </source>
</evidence>
<dbReference type="GO" id="GO:0008270">
    <property type="term" value="F:zinc ion binding"/>
    <property type="evidence" value="ECO:0007669"/>
    <property type="project" value="InterPro"/>
</dbReference>
<reference evidence="16" key="3">
    <citation type="submission" date="2015-06" db="UniProtKB">
        <authorList>
            <consortium name="EnsemblMetazoa"/>
        </authorList>
    </citation>
    <scope>IDENTIFICATION</scope>
</reference>
<reference evidence="15 17" key="2">
    <citation type="journal article" date="2013" name="Nature">
        <title>Insights into bilaterian evolution from three spiralian genomes.</title>
        <authorList>
            <person name="Simakov O."/>
            <person name="Marletaz F."/>
            <person name="Cho S.J."/>
            <person name="Edsinger-Gonzales E."/>
            <person name="Havlak P."/>
            <person name="Hellsten U."/>
            <person name="Kuo D.H."/>
            <person name="Larsson T."/>
            <person name="Lv J."/>
            <person name="Arendt D."/>
            <person name="Savage R."/>
            <person name="Osoegawa K."/>
            <person name="de Jong P."/>
            <person name="Grimwood J."/>
            <person name="Chapman J.A."/>
            <person name="Shapiro H."/>
            <person name="Aerts A."/>
            <person name="Otillar R.P."/>
            <person name="Terry A.Y."/>
            <person name="Boore J.L."/>
            <person name="Grigoriev I.V."/>
            <person name="Lindberg D.R."/>
            <person name="Seaver E.C."/>
            <person name="Weisblat D.A."/>
            <person name="Putnam N.H."/>
            <person name="Rokhsar D.S."/>
        </authorList>
    </citation>
    <scope>NUCLEOTIDE SEQUENCE</scope>
    <source>
        <strain evidence="15 17">I ESC-2004</strain>
    </source>
</reference>
<comment type="function">
    <text evidence="12">Involved in the digestion of the blood meal.</text>
</comment>
<keyword evidence="17" id="KW-1185">Reference proteome</keyword>
<evidence type="ECO:0000256" key="13">
    <source>
        <dbReference type="PROSITE-ProRule" id="PRU01379"/>
    </source>
</evidence>
<dbReference type="PANTHER" id="PTHR11705:SF91">
    <property type="entry name" value="FI01817P-RELATED"/>
    <property type="match status" value="1"/>
</dbReference>
<dbReference type="AlphaFoldDB" id="R7V7G8"/>
<keyword evidence="11" id="KW-1015">Disulfide bond</keyword>
<evidence type="ECO:0000313" key="16">
    <source>
        <dbReference type="EnsemblMetazoa" id="CapteP21335"/>
    </source>
</evidence>
<dbReference type="GO" id="GO:0006508">
    <property type="term" value="P:proteolysis"/>
    <property type="evidence" value="ECO:0007669"/>
    <property type="project" value="UniProtKB-KW"/>
</dbReference>
<comment type="subcellular location">
    <subcellularLocation>
        <location evidence="2">Secreted</location>
    </subcellularLocation>
</comment>
<dbReference type="Pfam" id="PF02244">
    <property type="entry name" value="Propep_M14"/>
    <property type="match status" value="1"/>
</dbReference>
<dbReference type="GO" id="GO:0004181">
    <property type="term" value="F:metallocarboxypeptidase activity"/>
    <property type="evidence" value="ECO:0007669"/>
    <property type="project" value="InterPro"/>
</dbReference>